<name>A0A840YGZ2_9SPHN</name>
<dbReference type="InterPro" id="IPR043856">
    <property type="entry name" value="DUF5818"/>
</dbReference>
<dbReference type="Proteomes" id="UP000527143">
    <property type="component" value="Unassembled WGS sequence"/>
</dbReference>
<comment type="caution">
    <text evidence="1">The sequence shown here is derived from an EMBL/GenBank/DDBJ whole genome shotgun (WGS) entry which is preliminary data.</text>
</comment>
<dbReference type="AlphaFoldDB" id="A0A840YGZ2"/>
<keyword evidence="2" id="KW-1185">Reference proteome</keyword>
<proteinExistence type="predicted"/>
<dbReference type="EMBL" id="JACIJF010000013">
    <property type="protein sequence ID" value="MBB5712144.1"/>
    <property type="molecule type" value="Genomic_DNA"/>
</dbReference>
<evidence type="ECO:0000313" key="2">
    <source>
        <dbReference type="Proteomes" id="UP000527143"/>
    </source>
</evidence>
<evidence type="ECO:0000313" key="1">
    <source>
        <dbReference type="EMBL" id="MBB5712144.1"/>
    </source>
</evidence>
<sequence length="57" mass="6300">MRSGSGGAIIDQQGNFWRLELDEEHERLIGRYVLVDGVAAGERIRVDYLDLLPGGDA</sequence>
<gene>
    <name evidence="1" type="ORF">FHT02_003401</name>
</gene>
<accession>A0A840YGZ2</accession>
<dbReference type="Pfam" id="PF19135">
    <property type="entry name" value="DUF5818"/>
    <property type="match status" value="1"/>
</dbReference>
<reference evidence="1 2" key="1">
    <citation type="submission" date="2020-08" db="EMBL/GenBank/DDBJ databases">
        <title>Genomic Encyclopedia of Type Strains, Phase IV (KMG-IV): sequencing the most valuable type-strain genomes for metagenomic binning, comparative biology and taxonomic classification.</title>
        <authorList>
            <person name="Goeker M."/>
        </authorList>
    </citation>
    <scope>NUCLEOTIDE SEQUENCE [LARGE SCALE GENOMIC DNA]</scope>
    <source>
        <strain evidence="1 2">DSM 26736</strain>
    </source>
</reference>
<organism evidence="1 2">
    <name type="scientific">Sphingomonas xinjiangensis</name>
    <dbReference type="NCBI Taxonomy" id="643568"/>
    <lineage>
        <taxon>Bacteria</taxon>
        <taxon>Pseudomonadati</taxon>
        <taxon>Pseudomonadota</taxon>
        <taxon>Alphaproteobacteria</taxon>
        <taxon>Sphingomonadales</taxon>
        <taxon>Sphingomonadaceae</taxon>
        <taxon>Sphingomonas</taxon>
    </lineage>
</organism>
<protein>
    <submittedName>
        <fullName evidence="1">Uncharacterized protein</fullName>
    </submittedName>
</protein>